<sequence length="68" mass="8193">MYLPSIFIIRNFLGSFTFYNPILFKLLKNHFVHLLSPLYILRLKTLIDEYSKSIVIHVDRINRRLDDP</sequence>
<dbReference type="EMBL" id="AFRT01001992">
    <property type="protein sequence ID" value="ELU38925.1"/>
    <property type="molecule type" value="Genomic_DNA"/>
</dbReference>
<evidence type="ECO:0000313" key="1">
    <source>
        <dbReference type="EMBL" id="ELU38925.1"/>
    </source>
</evidence>
<dbReference type="HOGENOM" id="CLU_2795698_0_0_1"/>
<accession>L8WLV0</accession>
<name>L8WLV0_THACA</name>
<dbReference type="AlphaFoldDB" id="L8WLV0"/>
<dbReference type="Proteomes" id="UP000011668">
    <property type="component" value="Unassembled WGS sequence"/>
</dbReference>
<dbReference type="STRING" id="983506.L8WLV0"/>
<protein>
    <submittedName>
        <fullName evidence="1">Uncharacterized protein</fullName>
    </submittedName>
</protein>
<keyword evidence="2" id="KW-1185">Reference proteome</keyword>
<reference evidence="1 2" key="1">
    <citation type="journal article" date="2013" name="Nat. Commun.">
        <title>The evolution and pathogenic mechanisms of the rice sheath blight pathogen.</title>
        <authorList>
            <person name="Zheng A."/>
            <person name="Lin R."/>
            <person name="Xu L."/>
            <person name="Qin P."/>
            <person name="Tang C."/>
            <person name="Ai P."/>
            <person name="Zhang D."/>
            <person name="Liu Y."/>
            <person name="Sun Z."/>
            <person name="Feng H."/>
            <person name="Wang Y."/>
            <person name="Chen Y."/>
            <person name="Liang X."/>
            <person name="Fu R."/>
            <person name="Li Q."/>
            <person name="Zhang J."/>
            <person name="Yu X."/>
            <person name="Xie Z."/>
            <person name="Ding L."/>
            <person name="Guan P."/>
            <person name="Tang J."/>
            <person name="Liang Y."/>
            <person name="Wang S."/>
            <person name="Deng Q."/>
            <person name="Li S."/>
            <person name="Zhu J."/>
            <person name="Wang L."/>
            <person name="Liu H."/>
            <person name="Li P."/>
        </authorList>
    </citation>
    <scope>NUCLEOTIDE SEQUENCE [LARGE SCALE GENOMIC DNA]</scope>
    <source>
        <strain evidence="2">AG-1 IA</strain>
    </source>
</reference>
<evidence type="ECO:0000313" key="2">
    <source>
        <dbReference type="Proteomes" id="UP000011668"/>
    </source>
</evidence>
<comment type="caution">
    <text evidence="1">The sequence shown here is derived from an EMBL/GenBank/DDBJ whole genome shotgun (WGS) entry which is preliminary data.</text>
</comment>
<gene>
    <name evidence="1" type="ORF">AG1IA_07043</name>
</gene>
<proteinExistence type="predicted"/>
<organism evidence="1 2">
    <name type="scientific">Thanatephorus cucumeris (strain AG1-IA)</name>
    <name type="common">Rice sheath blight fungus</name>
    <name type="synonym">Rhizoctonia solani</name>
    <dbReference type="NCBI Taxonomy" id="983506"/>
    <lineage>
        <taxon>Eukaryota</taxon>
        <taxon>Fungi</taxon>
        <taxon>Dikarya</taxon>
        <taxon>Basidiomycota</taxon>
        <taxon>Agaricomycotina</taxon>
        <taxon>Agaricomycetes</taxon>
        <taxon>Cantharellales</taxon>
        <taxon>Ceratobasidiaceae</taxon>
        <taxon>Rhizoctonia</taxon>
        <taxon>Rhizoctonia solani AG-1</taxon>
    </lineage>
</organism>